<keyword evidence="1" id="KW-0812">Transmembrane</keyword>
<evidence type="ECO:0000256" key="1">
    <source>
        <dbReference type="SAM" id="Phobius"/>
    </source>
</evidence>
<dbReference type="OrthoDB" id="10296993at2759"/>
<dbReference type="RefSeq" id="XP_055899296.1">
    <property type="nucleotide sequence ID" value="XM_056043321.1"/>
</dbReference>
<organism evidence="2 3">
    <name type="scientific">Biomphalaria glabrata</name>
    <name type="common">Bloodfluke planorb</name>
    <name type="synonym">Freshwater snail</name>
    <dbReference type="NCBI Taxonomy" id="6526"/>
    <lineage>
        <taxon>Eukaryota</taxon>
        <taxon>Metazoa</taxon>
        <taxon>Spiralia</taxon>
        <taxon>Lophotrochozoa</taxon>
        <taxon>Mollusca</taxon>
        <taxon>Gastropoda</taxon>
        <taxon>Heterobranchia</taxon>
        <taxon>Euthyneura</taxon>
        <taxon>Panpulmonata</taxon>
        <taxon>Hygrophila</taxon>
        <taxon>Lymnaeoidea</taxon>
        <taxon>Planorbidae</taxon>
        <taxon>Biomphalaria</taxon>
    </lineage>
</organism>
<accession>A0A9W3BIP1</accession>
<sequence>MEGDQILALTVLMFITSGDFSIVNYMTQAQPYAGCECSCDYPNFTASNAAESKHRAEVDAQKIERDLAVDTTKLSIEHWKKASVPDNRPTAKGIGCVGVVTLVCVCLVIVISDLPRFAKMLSFSWKALFKLKHS</sequence>
<dbReference type="RefSeq" id="XP_055899297.1">
    <property type="nucleotide sequence ID" value="XM_056043322.1"/>
</dbReference>
<proteinExistence type="predicted"/>
<keyword evidence="2" id="KW-1185">Reference proteome</keyword>
<feature type="transmembrane region" description="Helical" evidence="1">
    <location>
        <begin position="90"/>
        <end position="111"/>
    </location>
</feature>
<gene>
    <name evidence="3 4" type="primary">LOC106059986</name>
</gene>
<keyword evidence="1" id="KW-0472">Membrane</keyword>
<dbReference type="Proteomes" id="UP001165740">
    <property type="component" value="Chromosome 10"/>
</dbReference>
<feature type="transmembrane region" description="Helical" evidence="1">
    <location>
        <begin position="6"/>
        <end position="26"/>
    </location>
</feature>
<dbReference type="GeneID" id="106059986"/>
<evidence type="ECO:0000313" key="2">
    <source>
        <dbReference type="Proteomes" id="UP001165740"/>
    </source>
</evidence>
<protein>
    <submittedName>
        <fullName evidence="3 4">Uncharacterized protein LOC106059986 isoform X1</fullName>
    </submittedName>
</protein>
<evidence type="ECO:0000313" key="4">
    <source>
        <dbReference type="RefSeq" id="XP_055899297.1"/>
    </source>
</evidence>
<reference evidence="3 4" key="1">
    <citation type="submission" date="2025-04" db="UniProtKB">
        <authorList>
            <consortium name="RefSeq"/>
        </authorList>
    </citation>
    <scope>IDENTIFICATION</scope>
</reference>
<evidence type="ECO:0000313" key="3">
    <source>
        <dbReference type="RefSeq" id="XP_055899296.1"/>
    </source>
</evidence>
<name>A0A9W3BIP1_BIOGL</name>
<keyword evidence="1" id="KW-1133">Transmembrane helix</keyword>
<dbReference type="AlphaFoldDB" id="A0A9W3BIP1"/>